<organism evidence="5 6">
    <name type="scientific">Kiloniella antarctica</name>
    <dbReference type="NCBI Taxonomy" id="1550907"/>
    <lineage>
        <taxon>Bacteria</taxon>
        <taxon>Pseudomonadati</taxon>
        <taxon>Pseudomonadota</taxon>
        <taxon>Alphaproteobacteria</taxon>
        <taxon>Rhodospirillales</taxon>
        <taxon>Kiloniellaceae</taxon>
        <taxon>Kiloniella</taxon>
    </lineage>
</organism>
<dbReference type="EMBL" id="JBHUII010000004">
    <property type="protein sequence ID" value="MFD2206546.1"/>
    <property type="molecule type" value="Genomic_DNA"/>
</dbReference>
<protein>
    <submittedName>
        <fullName evidence="5">Chloramphenicol acetyltransferase</fullName>
    </submittedName>
</protein>
<evidence type="ECO:0000313" key="6">
    <source>
        <dbReference type="Proteomes" id="UP001597294"/>
    </source>
</evidence>
<name>A0ABW5BM15_9PROT</name>
<dbReference type="PANTHER" id="PTHR43300:SF11">
    <property type="entry name" value="ACETYLTRANSFERASE RV3034C-RELATED"/>
    <property type="match status" value="1"/>
</dbReference>
<dbReference type="SUPFAM" id="SSF51161">
    <property type="entry name" value="Trimeric LpxA-like enzymes"/>
    <property type="match status" value="1"/>
</dbReference>
<dbReference type="CDD" id="cd03349">
    <property type="entry name" value="LbH_XAT"/>
    <property type="match status" value="1"/>
</dbReference>
<dbReference type="InterPro" id="IPR018357">
    <property type="entry name" value="Hexapep_transf_CS"/>
</dbReference>
<dbReference type="Proteomes" id="UP001597294">
    <property type="component" value="Unassembled WGS sequence"/>
</dbReference>
<comment type="caution">
    <text evidence="5">The sequence shown here is derived from an EMBL/GenBank/DDBJ whole genome shotgun (WGS) entry which is preliminary data.</text>
</comment>
<comment type="similarity">
    <text evidence="1">Belongs to the transferase hexapeptide repeat family.</text>
</comment>
<dbReference type="InterPro" id="IPR001451">
    <property type="entry name" value="Hexapep"/>
</dbReference>
<evidence type="ECO:0000256" key="4">
    <source>
        <dbReference type="ARBA" id="ARBA00023315"/>
    </source>
</evidence>
<dbReference type="Gene3D" id="2.160.10.10">
    <property type="entry name" value="Hexapeptide repeat proteins"/>
    <property type="match status" value="1"/>
</dbReference>
<keyword evidence="4" id="KW-0012">Acyltransferase</keyword>
<dbReference type="InterPro" id="IPR011004">
    <property type="entry name" value="Trimer_LpxA-like_sf"/>
</dbReference>
<dbReference type="InterPro" id="IPR017694">
    <property type="entry name" value="Phosphonate_tfrase_rpt"/>
</dbReference>
<proteinExistence type="inferred from homology"/>
<dbReference type="RefSeq" id="WP_380252225.1">
    <property type="nucleotide sequence ID" value="NZ_JBHUII010000004.1"/>
</dbReference>
<keyword evidence="3" id="KW-0677">Repeat</keyword>
<dbReference type="Pfam" id="PF00132">
    <property type="entry name" value="Hexapep"/>
    <property type="match status" value="1"/>
</dbReference>
<dbReference type="PROSITE" id="PS00101">
    <property type="entry name" value="HEXAPEP_TRANSFERASES"/>
    <property type="match status" value="1"/>
</dbReference>
<accession>A0ABW5BM15</accession>
<evidence type="ECO:0000256" key="1">
    <source>
        <dbReference type="ARBA" id="ARBA00007274"/>
    </source>
</evidence>
<evidence type="ECO:0000313" key="5">
    <source>
        <dbReference type="EMBL" id="MFD2206546.1"/>
    </source>
</evidence>
<reference evidence="6" key="1">
    <citation type="journal article" date="2019" name="Int. J. Syst. Evol. Microbiol.">
        <title>The Global Catalogue of Microorganisms (GCM) 10K type strain sequencing project: providing services to taxonomists for standard genome sequencing and annotation.</title>
        <authorList>
            <consortium name="The Broad Institute Genomics Platform"/>
            <consortium name="The Broad Institute Genome Sequencing Center for Infectious Disease"/>
            <person name="Wu L."/>
            <person name="Ma J."/>
        </authorList>
    </citation>
    <scope>NUCLEOTIDE SEQUENCE [LARGE SCALE GENOMIC DNA]</scope>
    <source>
        <strain evidence="6">CGMCC 4.7192</strain>
    </source>
</reference>
<evidence type="ECO:0000256" key="2">
    <source>
        <dbReference type="ARBA" id="ARBA00022679"/>
    </source>
</evidence>
<dbReference type="NCBIfam" id="TIGR03308">
    <property type="entry name" value="phn_thr-fam"/>
    <property type="match status" value="1"/>
</dbReference>
<dbReference type="InterPro" id="IPR050179">
    <property type="entry name" value="Trans_hexapeptide_repeat"/>
</dbReference>
<evidence type="ECO:0000256" key="3">
    <source>
        <dbReference type="ARBA" id="ARBA00022737"/>
    </source>
</evidence>
<dbReference type="PANTHER" id="PTHR43300">
    <property type="entry name" value="ACETYLTRANSFERASE"/>
    <property type="match status" value="1"/>
</dbReference>
<keyword evidence="6" id="KW-1185">Reference proteome</keyword>
<sequence length="219" mass="24293">MDTKSSALPIKKLPTKKLSEKPTIASTALVVGSTLGKWVEIGEGSKVIESSIGDYSYAIHDCDIIYSDIGKFVNIAANVRLNPGQHPMDRASMHHFQYRSAAYEMGEDDQEFFEWRKASPVNIGHDVWIGQGAIVKGAVTVGNGAVIGSGAVVTKDVAPYSIVAGVPAKTIRQRFEAHIQKALTRIAWWDWDHQLLTDRLDDFRKFDALEFCLKYDPQI</sequence>
<keyword evidence="2" id="KW-0808">Transferase</keyword>
<gene>
    <name evidence="5" type="ORF">ACFSKO_13010</name>
</gene>